<protein>
    <submittedName>
        <fullName evidence="7">Mon2/Sec7/BIG1-like, HUS domain</fullName>
    </submittedName>
</protein>
<feature type="compositionally biased region" description="Polar residues" evidence="4">
    <location>
        <begin position="523"/>
        <end position="538"/>
    </location>
</feature>
<evidence type="ECO:0000259" key="5">
    <source>
        <dbReference type="Pfam" id="PF12783"/>
    </source>
</evidence>
<dbReference type="GO" id="GO:0015031">
    <property type="term" value="P:protein transport"/>
    <property type="evidence" value="ECO:0007669"/>
    <property type="project" value="UniProtKB-KW"/>
</dbReference>
<gene>
    <name evidence="7" type="ORF">RJ641_019708</name>
</gene>
<dbReference type="GO" id="GO:0005802">
    <property type="term" value="C:trans-Golgi network"/>
    <property type="evidence" value="ECO:0007669"/>
    <property type="project" value="TreeGrafter"/>
</dbReference>
<accession>A0AAN8YXS3</accession>
<dbReference type="Proteomes" id="UP001370490">
    <property type="component" value="Unassembled WGS sequence"/>
</dbReference>
<feature type="domain" description="Mon2/Sec7/BIG1-like dimerisation and cyclophilin-binding" evidence="6">
    <location>
        <begin position="16"/>
        <end position="214"/>
    </location>
</feature>
<dbReference type="InterPro" id="IPR032691">
    <property type="entry name" value="Mon2/Sec7/BIG1-like_HUS"/>
</dbReference>
<reference evidence="7 8" key="1">
    <citation type="submission" date="2023-12" db="EMBL/GenBank/DDBJ databases">
        <title>A high-quality genome assembly for Dillenia turbinata (Dilleniales).</title>
        <authorList>
            <person name="Chanderbali A."/>
        </authorList>
    </citation>
    <scope>NUCLEOTIDE SEQUENCE [LARGE SCALE GENOMIC DNA]</scope>
    <source>
        <strain evidence="7">LSX21</strain>
        <tissue evidence="7">Leaf</tissue>
    </source>
</reference>
<evidence type="ECO:0000256" key="1">
    <source>
        <dbReference type="ARBA" id="ARBA00022448"/>
    </source>
</evidence>
<sequence length="538" mass="58861">MPSSQTLGGTSRSGRVLGPSLDKIIKNVAWRKHAQLVASCKSAFDKLDSLSDSVADSSSDPHSPPSPLLGIPLSDAEFVLNPILLALESVYPKVVDPALECLFKLFSLGLIRAEIDRSSDTTNDNPSPSIAFRLLDSVCKCSNLGDDAIELSVLRVLLSAVRSSCLLIRGDFLAHIVRTCYNVYLSSASGTNQICAKSVLAQIVIIVFARVEEDSMDVNVRTVSVSELLELTDRNLSDGNSANFVQNFIYEVMEACEGTPYPKQLRPRLENENGDVLDGKGQGDSGDKELNDGFKSTSGNDQILLRGKVLSLELLKVVMDKGGSFWRTDDRFLGGVKQYLCLSLLKNSAVSVMTNFQLMCSIFTNLLLKYRSGLKSEIGIFYPMLVLRVLENVLQPSFLQKMTVLNLLDKISQDSQLMVDIFVNYDCDVDSPNIFERTVNGLLKTALGLPPGSTTTLSPAQDITFRFESVKCLVSIIKSMGTWMDQQLRIGDSYPAKGFENDSLADNQPALNGGVIPDHELNSETNSELSNAATLEQR</sequence>
<evidence type="ECO:0000259" key="6">
    <source>
        <dbReference type="Pfam" id="PF16213"/>
    </source>
</evidence>
<keyword evidence="8" id="KW-1185">Reference proteome</keyword>
<dbReference type="PANTHER" id="PTHR10663:SF108">
    <property type="entry name" value="BREFELDIN A-INHIBITED GUANINE NUCLEOTIDE-EXCHANGE PROTEIN 1"/>
    <property type="match status" value="1"/>
</dbReference>
<dbReference type="EMBL" id="JBAMMX010000024">
    <property type="protein sequence ID" value="KAK6916847.1"/>
    <property type="molecule type" value="Genomic_DNA"/>
</dbReference>
<dbReference type="AlphaFoldDB" id="A0AAN8YXS3"/>
<keyword evidence="2" id="KW-0344">Guanine-nucleotide releasing factor</keyword>
<comment type="caution">
    <text evidence="7">The sequence shown here is derived from an EMBL/GenBank/DDBJ whole genome shotgun (WGS) entry which is preliminary data.</text>
</comment>
<keyword evidence="1" id="KW-0813">Transport</keyword>
<evidence type="ECO:0000256" key="2">
    <source>
        <dbReference type="ARBA" id="ARBA00022658"/>
    </source>
</evidence>
<evidence type="ECO:0000256" key="3">
    <source>
        <dbReference type="ARBA" id="ARBA00022927"/>
    </source>
</evidence>
<evidence type="ECO:0000256" key="4">
    <source>
        <dbReference type="SAM" id="MobiDB-lite"/>
    </source>
</evidence>
<evidence type="ECO:0000313" key="8">
    <source>
        <dbReference type="Proteomes" id="UP001370490"/>
    </source>
</evidence>
<proteinExistence type="predicted"/>
<name>A0AAN8YXS3_9MAGN</name>
<dbReference type="PANTHER" id="PTHR10663">
    <property type="entry name" value="GUANYL-NUCLEOTIDE EXCHANGE FACTOR"/>
    <property type="match status" value="1"/>
</dbReference>
<dbReference type="Pfam" id="PF12783">
    <property type="entry name" value="Sec7-like_HUS"/>
    <property type="match status" value="1"/>
</dbReference>
<organism evidence="7 8">
    <name type="scientific">Dillenia turbinata</name>
    <dbReference type="NCBI Taxonomy" id="194707"/>
    <lineage>
        <taxon>Eukaryota</taxon>
        <taxon>Viridiplantae</taxon>
        <taxon>Streptophyta</taxon>
        <taxon>Embryophyta</taxon>
        <taxon>Tracheophyta</taxon>
        <taxon>Spermatophyta</taxon>
        <taxon>Magnoliopsida</taxon>
        <taxon>eudicotyledons</taxon>
        <taxon>Gunneridae</taxon>
        <taxon>Pentapetalae</taxon>
        <taxon>Dilleniales</taxon>
        <taxon>Dilleniaceae</taxon>
        <taxon>Dillenia</taxon>
    </lineage>
</organism>
<dbReference type="Pfam" id="PF16213">
    <property type="entry name" value="DCB"/>
    <property type="match status" value="1"/>
</dbReference>
<feature type="region of interest" description="Disordered" evidence="4">
    <location>
        <begin position="508"/>
        <end position="538"/>
    </location>
</feature>
<dbReference type="InterPro" id="IPR032629">
    <property type="entry name" value="DCB_dom"/>
</dbReference>
<keyword evidence="3" id="KW-0653">Protein transport</keyword>
<evidence type="ECO:0000313" key="7">
    <source>
        <dbReference type="EMBL" id="KAK6916847.1"/>
    </source>
</evidence>
<feature type="domain" description="Mon2/Sec7/BIG1-like HUS" evidence="5">
    <location>
        <begin position="302"/>
        <end position="434"/>
    </location>
</feature>
<dbReference type="GO" id="GO:0005085">
    <property type="term" value="F:guanyl-nucleotide exchange factor activity"/>
    <property type="evidence" value="ECO:0007669"/>
    <property type="project" value="UniProtKB-KW"/>
</dbReference>
<feature type="region of interest" description="Disordered" evidence="4">
    <location>
        <begin position="272"/>
        <end position="294"/>
    </location>
</feature>